<evidence type="ECO:0000256" key="2">
    <source>
        <dbReference type="ARBA" id="ARBA00022475"/>
    </source>
</evidence>
<dbReference type="RefSeq" id="WP_006305794.1">
    <property type="nucleotide sequence ID" value="NZ_GL892076.1"/>
</dbReference>
<evidence type="ECO:0000313" key="14">
    <source>
        <dbReference type="Proteomes" id="UP000004067"/>
    </source>
</evidence>
<dbReference type="InterPro" id="IPR003660">
    <property type="entry name" value="HAMP_dom"/>
</dbReference>
<protein>
    <submittedName>
        <fullName evidence="13">Methyl-accepting chemotaxis sensory transducer with Cache sensor</fullName>
    </submittedName>
</protein>
<feature type="transmembrane region" description="Helical" evidence="10">
    <location>
        <begin position="339"/>
        <end position="362"/>
    </location>
</feature>
<evidence type="ECO:0000256" key="4">
    <source>
        <dbReference type="ARBA" id="ARBA00022692"/>
    </source>
</evidence>
<comment type="similarity">
    <text evidence="8">Belongs to the methyl-accepting chemotaxis (MCP) protein family.</text>
</comment>
<sequence length="727" mass="79304">MLPSVQKQSGAGKGENILQEQGQKKGRGIGFQLNAITLIGVVVMVTILISFVGYRAYDELLNMGSQAKYNELGDKVRPVVGSYDAVKQSGLDLRQHIYELMKAPPEARSREALNALLEDVMESNPNLVGVGVVFEPNAFDGQDAAHTSDPLSDGTGRVIPYVGREGSVLEFEPTTGYDSDSWYTEPAKTSKPTLTPAYYEEVGGKKTLVVSIGLPILVDGRFVGAITLDFDMDKVQEMFEKLSTPDNIYLMLDSKGQVIAHGTNRDMVMKDAFQLMHLDAAEQKEIFSDGSYRKTQVSPTTGKDSVYVYHAVQYNGMDTSWVVFSITDKDKFTGAARDMVIFSVVLAVICSVVLIIALAMFIQRRLIVPIGDVTGILTRFSDLDLDHEKGKHAAIYLDRADEIGAMIRSLGRMANSLREIIGKINGVSQSVAATSEELTATAQNTAHSAETVRKGIHDIAESARVQVADTQNAVNHTDEILRMLDDNRKVMTEMNAATENIHKRQTEGAEILADLMKKSAETANATQEVARVVEETNQRAERIEEASAMIQSISEQTNLLALNAAIEAARAGEAGRGFAVVAEEIRKLAEQSRGFTDEINGIIGELKTKSQQAVDTMEVSKKLVEESNVNLGRTQRRFDMIAEAVDGANSVVMKLNESSEKLTEKNKAIAAVSNKLMDMAKENDVTTDEAEAAVDTQTQALADIAEASESLAQIATDLQNEVSRFIV</sequence>
<dbReference type="EMBL" id="AFHQ01000027">
    <property type="protein sequence ID" value="EGK60800.1"/>
    <property type="molecule type" value="Genomic_DNA"/>
</dbReference>
<dbReference type="PANTHER" id="PTHR32089">
    <property type="entry name" value="METHYL-ACCEPTING CHEMOTAXIS PROTEIN MCPB"/>
    <property type="match status" value="1"/>
</dbReference>
<evidence type="ECO:0000256" key="5">
    <source>
        <dbReference type="ARBA" id="ARBA00022989"/>
    </source>
</evidence>
<feature type="domain" description="Methyl-accepting transducer" evidence="11">
    <location>
        <begin position="441"/>
        <end position="677"/>
    </location>
</feature>
<dbReference type="AlphaFoldDB" id="F5RKX5"/>
<keyword evidence="3" id="KW-0145">Chemotaxis</keyword>
<dbReference type="GO" id="GO:0005886">
    <property type="term" value="C:plasma membrane"/>
    <property type="evidence" value="ECO:0007669"/>
    <property type="project" value="UniProtKB-SubCell"/>
</dbReference>
<feature type="transmembrane region" description="Helical" evidence="10">
    <location>
        <begin position="35"/>
        <end position="54"/>
    </location>
</feature>
<dbReference type="CDD" id="cd12913">
    <property type="entry name" value="PDC1_MCP_like"/>
    <property type="match status" value="1"/>
</dbReference>
<dbReference type="GO" id="GO:0007165">
    <property type="term" value="P:signal transduction"/>
    <property type="evidence" value="ECO:0007669"/>
    <property type="project" value="UniProtKB-KW"/>
</dbReference>
<evidence type="ECO:0000256" key="3">
    <source>
        <dbReference type="ARBA" id="ARBA00022500"/>
    </source>
</evidence>
<dbReference type="STRING" id="888060.HMPREF9081_0910"/>
<dbReference type="eggNOG" id="COG0840">
    <property type="taxonomic scope" value="Bacteria"/>
</dbReference>
<keyword evidence="7 9" id="KW-0807">Transducer</keyword>
<accession>F5RKX5</accession>
<feature type="domain" description="HAMP" evidence="12">
    <location>
        <begin position="364"/>
        <end position="422"/>
    </location>
</feature>
<gene>
    <name evidence="13" type="ORF">HMPREF9081_0910</name>
</gene>
<evidence type="ECO:0000256" key="9">
    <source>
        <dbReference type="PROSITE-ProRule" id="PRU00284"/>
    </source>
</evidence>
<dbReference type="PROSITE" id="PS50111">
    <property type="entry name" value="CHEMOTAXIS_TRANSDUC_2"/>
    <property type="match status" value="1"/>
</dbReference>
<dbReference type="Gene3D" id="6.10.340.10">
    <property type="match status" value="1"/>
</dbReference>
<comment type="subcellular location">
    <subcellularLocation>
        <location evidence="1">Cell membrane</location>
        <topology evidence="1">Multi-pass membrane protein</topology>
    </subcellularLocation>
</comment>
<comment type="caution">
    <text evidence="13">The sequence shown here is derived from an EMBL/GenBank/DDBJ whole genome shotgun (WGS) entry which is preliminary data.</text>
</comment>
<evidence type="ECO:0000256" key="8">
    <source>
        <dbReference type="ARBA" id="ARBA00029447"/>
    </source>
</evidence>
<dbReference type="InterPro" id="IPR004089">
    <property type="entry name" value="MCPsignal_dom"/>
</dbReference>
<keyword evidence="2" id="KW-1003">Cell membrane</keyword>
<evidence type="ECO:0000259" key="12">
    <source>
        <dbReference type="PROSITE" id="PS50885"/>
    </source>
</evidence>
<dbReference type="PANTHER" id="PTHR32089:SF112">
    <property type="entry name" value="LYSOZYME-LIKE PROTEIN-RELATED"/>
    <property type="match status" value="1"/>
</dbReference>
<dbReference type="HOGENOM" id="CLU_000445_107_19_9"/>
<dbReference type="PROSITE" id="PS50885">
    <property type="entry name" value="HAMP"/>
    <property type="match status" value="1"/>
</dbReference>
<dbReference type="Pfam" id="PF02743">
    <property type="entry name" value="dCache_1"/>
    <property type="match status" value="1"/>
</dbReference>
<dbReference type="Pfam" id="PF00672">
    <property type="entry name" value="HAMP"/>
    <property type="match status" value="1"/>
</dbReference>
<dbReference type="InterPro" id="IPR033479">
    <property type="entry name" value="dCache_1"/>
</dbReference>
<proteinExistence type="inferred from homology"/>
<organism evidence="13 14">
    <name type="scientific">Centipeda periodontii DSM 2778</name>
    <dbReference type="NCBI Taxonomy" id="888060"/>
    <lineage>
        <taxon>Bacteria</taxon>
        <taxon>Bacillati</taxon>
        <taxon>Bacillota</taxon>
        <taxon>Negativicutes</taxon>
        <taxon>Selenomonadales</taxon>
        <taxon>Selenomonadaceae</taxon>
        <taxon>Centipeda</taxon>
    </lineage>
</organism>
<evidence type="ECO:0000256" key="6">
    <source>
        <dbReference type="ARBA" id="ARBA00023136"/>
    </source>
</evidence>
<keyword evidence="14" id="KW-1185">Reference proteome</keyword>
<evidence type="ECO:0000256" key="1">
    <source>
        <dbReference type="ARBA" id="ARBA00004651"/>
    </source>
</evidence>
<dbReference type="Gene3D" id="3.30.450.20">
    <property type="entry name" value="PAS domain"/>
    <property type="match status" value="2"/>
</dbReference>
<keyword evidence="4 10" id="KW-0812">Transmembrane</keyword>
<evidence type="ECO:0000256" key="7">
    <source>
        <dbReference type="ARBA" id="ARBA00023224"/>
    </source>
</evidence>
<keyword evidence="5 10" id="KW-1133">Transmembrane helix</keyword>
<dbReference type="Proteomes" id="UP000004067">
    <property type="component" value="Unassembled WGS sequence"/>
</dbReference>
<dbReference type="Pfam" id="PF00015">
    <property type="entry name" value="MCPsignal"/>
    <property type="match status" value="1"/>
</dbReference>
<keyword evidence="6 10" id="KW-0472">Membrane</keyword>
<dbReference type="SMART" id="SM00283">
    <property type="entry name" value="MA"/>
    <property type="match status" value="1"/>
</dbReference>
<evidence type="ECO:0000259" key="11">
    <source>
        <dbReference type="PROSITE" id="PS50111"/>
    </source>
</evidence>
<name>F5RKX5_9FIRM</name>
<evidence type="ECO:0000256" key="10">
    <source>
        <dbReference type="SAM" id="Phobius"/>
    </source>
</evidence>
<dbReference type="OrthoDB" id="597657at2"/>
<evidence type="ECO:0000313" key="13">
    <source>
        <dbReference type="EMBL" id="EGK60800.1"/>
    </source>
</evidence>
<dbReference type="GO" id="GO:0006935">
    <property type="term" value="P:chemotaxis"/>
    <property type="evidence" value="ECO:0007669"/>
    <property type="project" value="UniProtKB-KW"/>
</dbReference>
<reference evidence="13 14" key="1">
    <citation type="submission" date="2011-04" db="EMBL/GenBank/DDBJ databases">
        <authorList>
            <person name="Muzny D."/>
            <person name="Qin X."/>
            <person name="Deng J."/>
            <person name="Jiang H."/>
            <person name="Liu Y."/>
            <person name="Qu J."/>
            <person name="Song X.-Z."/>
            <person name="Zhang L."/>
            <person name="Thornton R."/>
            <person name="Coyle M."/>
            <person name="Francisco L."/>
            <person name="Jackson L."/>
            <person name="Javaid M."/>
            <person name="Korchina V."/>
            <person name="Kovar C."/>
            <person name="Mata R."/>
            <person name="Mathew T."/>
            <person name="Ngo R."/>
            <person name="Nguyen L."/>
            <person name="Nguyen N."/>
            <person name="Okwuonu G."/>
            <person name="Ongeri F."/>
            <person name="Pham C."/>
            <person name="Simmons D."/>
            <person name="Wilczek-Boney K."/>
            <person name="Hale W."/>
            <person name="Jakkamsetti A."/>
            <person name="Pham P."/>
            <person name="Ruth R."/>
            <person name="San Lucas F."/>
            <person name="Warren J."/>
            <person name="Zhang J."/>
            <person name="Zhao Z."/>
            <person name="Zhou C."/>
            <person name="Zhu D."/>
            <person name="Lee S."/>
            <person name="Bess C."/>
            <person name="Blankenburg K."/>
            <person name="Forbes L."/>
            <person name="Fu Q."/>
            <person name="Gubbala S."/>
            <person name="Hirani K."/>
            <person name="Jayaseelan J.C."/>
            <person name="Lara F."/>
            <person name="Munidasa M."/>
            <person name="Palculict T."/>
            <person name="Patil S."/>
            <person name="Pu L.-L."/>
            <person name="Saada N."/>
            <person name="Tang L."/>
            <person name="Weissenberger G."/>
            <person name="Zhu Y."/>
            <person name="Hemphill L."/>
            <person name="Shang Y."/>
            <person name="Youmans B."/>
            <person name="Ayvaz T."/>
            <person name="Ross M."/>
            <person name="Santibanez J."/>
            <person name="Aqrawi P."/>
            <person name="Gross S."/>
            <person name="Joshi V."/>
            <person name="Fowler G."/>
            <person name="Nazareth L."/>
            <person name="Reid J."/>
            <person name="Worley K."/>
            <person name="Petrosino J."/>
            <person name="Highlander S."/>
            <person name="Gibbs R."/>
        </authorList>
    </citation>
    <scope>NUCLEOTIDE SEQUENCE [LARGE SCALE GENOMIC DNA]</scope>
    <source>
        <strain evidence="13 14">DSM 2778</strain>
    </source>
</reference>
<dbReference type="Gene3D" id="1.10.287.950">
    <property type="entry name" value="Methyl-accepting chemotaxis protein"/>
    <property type="match status" value="1"/>
</dbReference>
<dbReference type="SUPFAM" id="SSF58104">
    <property type="entry name" value="Methyl-accepting chemotaxis protein (MCP) signaling domain"/>
    <property type="match status" value="1"/>
</dbReference>